<evidence type="ECO:0000256" key="4">
    <source>
        <dbReference type="ARBA" id="ARBA00022490"/>
    </source>
</evidence>
<accession>A0AAE1DJI0</accession>
<dbReference type="SUPFAM" id="SSF55770">
    <property type="entry name" value="Profilin (actin-binding protein)"/>
    <property type="match status" value="1"/>
</dbReference>
<keyword evidence="4" id="KW-0963">Cytoplasm</keyword>
<reference evidence="8" key="1">
    <citation type="journal article" date="2023" name="G3 (Bethesda)">
        <title>A reference genome for the long-term kleptoplast-retaining sea slug Elysia crispata morphotype clarki.</title>
        <authorList>
            <person name="Eastman K.E."/>
            <person name="Pendleton A.L."/>
            <person name="Shaikh M.A."/>
            <person name="Suttiyut T."/>
            <person name="Ogas R."/>
            <person name="Tomko P."/>
            <person name="Gavelis G."/>
            <person name="Widhalm J.R."/>
            <person name="Wisecaver J.H."/>
        </authorList>
    </citation>
    <scope>NUCLEOTIDE SEQUENCE</scope>
    <source>
        <strain evidence="8">ECLA1</strain>
    </source>
</reference>
<evidence type="ECO:0000256" key="3">
    <source>
        <dbReference type="ARBA" id="ARBA00011583"/>
    </source>
</evidence>
<evidence type="ECO:0000256" key="5">
    <source>
        <dbReference type="ARBA" id="ARBA00023203"/>
    </source>
</evidence>
<dbReference type="InterPro" id="IPR005455">
    <property type="entry name" value="PFN_euk"/>
</dbReference>
<dbReference type="Pfam" id="PF00235">
    <property type="entry name" value="Profilin"/>
    <property type="match status" value="1"/>
</dbReference>
<dbReference type="AlphaFoldDB" id="A0AAE1DJI0"/>
<gene>
    <name evidence="8" type="ORF">RRG08_061180</name>
</gene>
<dbReference type="PANTHER" id="PTHR11604">
    <property type="entry name" value="PROFILIN"/>
    <property type="match status" value="1"/>
</dbReference>
<proteinExistence type="inferred from homology"/>
<organism evidence="8 9">
    <name type="scientific">Elysia crispata</name>
    <name type="common">lettuce slug</name>
    <dbReference type="NCBI Taxonomy" id="231223"/>
    <lineage>
        <taxon>Eukaryota</taxon>
        <taxon>Metazoa</taxon>
        <taxon>Spiralia</taxon>
        <taxon>Lophotrochozoa</taxon>
        <taxon>Mollusca</taxon>
        <taxon>Gastropoda</taxon>
        <taxon>Heterobranchia</taxon>
        <taxon>Euthyneura</taxon>
        <taxon>Panpulmonata</taxon>
        <taxon>Sacoglossa</taxon>
        <taxon>Placobranchoidea</taxon>
        <taxon>Plakobranchidae</taxon>
        <taxon>Elysia</taxon>
    </lineage>
</organism>
<keyword evidence="5 7" id="KW-0009">Actin-binding</keyword>
<dbReference type="Gene3D" id="3.30.450.30">
    <property type="entry name" value="Dynein light chain 2a, cytoplasmic"/>
    <property type="match status" value="1"/>
</dbReference>
<dbReference type="CDD" id="cd00148">
    <property type="entry name" value="PROF"/>
    <property type="match status" value="1"/>
</dbReference>
<comment type="subunit">
    <text evidence="3">Occurs in many kinds of cells as a complex with monomeric actin in a 1:1 ratio.</text>
</comment>
<evidence type="ECO:0000313" key="8">
    <source>
        <dbReference type="EMBL" id="KAK3772095.1"/>
    </source>
</evidence>
<dbReference type="PROSITE" id="PS00414">
    <property type="entry name" value="PROFILIN"/>
    <property type="match status" value="1"/>
</dbReference>
<dbReference type="GO" id="GO:0005938">
    <property type="term" value="C:cell cortex"/>
    <property type="evidence" value="ECO:0007669"/>
    <property type="project" value="TreeGrafter"/>
</dbReference>
<name>A0AAE1DJI0_9GAST</name>
<dbReference type="GO" id="GO:0003785">
    <property type="term" value="F:actin monomer binding"/>
    <property type="evidence" value="ECO:0007669"/>
    <property type="project" value="TreeGrafter"/>
</dbReference>
<dbReference type="SMART" id="SM00392">
    <property type="entry name" value="PROF"/>
    <property type="match status" value="1"/>
</dbReference>
<comment type="caution">
    <text evidence="8">The sequence shown here is derived from an EMBL/GenBank/DDBJ whole genome shotgun (WGS) entry which is preliminary data.</text>
</comment>
<dbReference type="Proteomes" id="UP001283361">
    <property type="component" value="Unassembled WGS sequence"/>
</dbReference>
<evidence type="ECO:0000256" key="2">
    <source>
        <dbReference type="ARBA" id="ARBA00010058"/>
    </source>
</evidence>
<dbReference type="InterPro" id="IPR048278">
    <property type="entry name" value="PFN"/>
</dbReference>
<keyword evidence="6" id="KW-0206">Cytoskeleton</keyword>
<evidence type="ECO:0000256" key="7">
    <source>
        <dbReference type="RuleBase" id="RU003909"/>
    </source>
</evidence>
<keyword evidence="9" id="KW-1185">Reference proteome</keyword>
<comment type="subcellular location">
    <subcellularLocation>
        <location evidence="1">Cytoplasm</location>
        <location evidence="1">Cytoskeleton</location>
    </subcellularLocation>
</comment>
<dbReference type="PRINTS" id="PR00392">
    <property type="entry name" value="PROFILIN"/>
</dbReference>
<dbReference type="EMBL" id="JAWDGP010003660">
    <property type="protein sequence ID" value="KAK3772095.1"/>
    <property type="molecule type" value="Genomic_DNA"/>
</dbReference>
<dbReference type="GO" id="GO:0005856">
    <property type="term" value="C:cytoskeleton"/>
    <property type="evidence" value="ECO:0007669"/>
    <property type="project" value="UniProtKB-SubCell"/>
</dbReference>
<protein>
    <recommendedName>
        <fullName evidence="7">Profilin</fullName>
    </recommendedName>
</protein>
<evidence type="ECO:0000256" key="1">
    <source>
        <dbReference type="ARBA" id="ARBA00004245"/>
    </source>
</evidence>
<dbReference type="InterPro" id="IPR036140">
    <property type="entry name" value="PFN_sf"/>
</dbReference>
<evidence type="ECO:0000313" key="9">
    <source>
        <dbReference type="Proteomes" id="UP001283361"/>
    </source>
</evidence>
<sequence>MSSWDTYVDNLEKGLGQCKYVAILGKSGDSPLSIWAESPDKSSLNPSHAELLSVAASVMKEDNSLMGTGLQLGGVKFACIRSEPGVLICQGKYENKDYSLVFASTGNCLLIGFNPQAEVKTTKVREAVEVMKNYLKEAGY</sequence>
<evidence type="ECO:0000256" key="6">
    <source>
        <dbReference type="ARBA" id="ARBA00023212"/>
    </source>
</evidence>
<dbReference type="PANTHER" id="PTHR11604:SF0">
    <property type="entry name" value="PROFILIN"/>
    <property type="match status" value="1"/>
</dbReference>
<dbReference type="InterPro" id="IPR027310">
    <property type="entry name" value="Profilin_CS"/>
</dbReference>
<comment type="similarity">
    <text evidence="2 7">Belongs to the profilin family.</text>
</comment>